<dbReference type="OMA" id="ANLFDCD"/>
<proteinExistence type="inferred from homology"/>
<reference evidence="4" key="1">
    <citation type="submission" date="2011-03" db="EMBL/GenBank/DDBJ databases">
        <title>The genome sequence of Vavraia culicis strain floridensis.</title>
        <authorList>
            <consortium name="The Broad Institute Genome Sequencing Platform"/>
            <person name="Cuomo C."/>
            <person name="Becnel J."/>
            <person name="Sanscrainte N."/>
            <person name="Young S.K."/>
            <person name="Zeng Q."/>
            <person name="Gargeya S."/>
            <person name="Fitzgerald M."/>
            <person name="Haas B."/>
            <person name="Abouelleil A."/>
            <person name="Alvarado L."/>
            <person name="Arachchi H.M."/>
            <person name="Berlin A."/>
            <person name="Chapman S.B."/>
            <person name="Gearin G."/>
            <person name="Goldberg J."/>
            <person name="Griggs A."/>
            <person name="Gujja S."/>
            <person name="Hansen M."/>
            <person name="Heiman D."/>
            <person name="Howarth C."/>
            <person name="Larimer J."/>
            <person name="Lui A."/>
            <person name="MacDonald P.J.P."/>
            <person name="McCowen C."/>
            <person name="Montmayeur A."/>
            <person name="Murphy C."/>
            <person name="Neiman D."/>
            <person name="Pearson M."/>
            <person name="Priest M."/>
            <person name="Roberts A."/>
            <person name="Saif S."/>
            <person name="Shea T."/>
            <person name="Sisk P."/>
            <person name="Stolte C."/>
            <person name="Sykes S."/>
            <person name="Wortman J."/>
            <person name="Nusbaum C."/>
            <person name="Birren B."/>
        </authorList>
    </citation>
    <scope>NUCLEOTIDE SEQUENCE [LARGE SCALE GENOMIC DNA]</scope>
    <source>
        <strain evidence="4">floridensis</strain>
    </source>
</reference>
<evidence type="ECO:0008006" key="5">
    <source>
        <dbReference type="Google" id="ProtNLM"/>
    </source>
</evidence>
<feature type="signal peptide" evidence="2">
    <location>
        <begin position="1"/>
        <end position="22"/>
    </location>
</feature>
<evidence type="ECO:0000256" key="1">
    <source>
        <dbReference type="ARBA" id="ARBA00006218"/>
    </source>
</evidence>
<dbReference type="VEuPathDB" id="MicrosporidiaDB:VCUG_01301"/>
<dbReference type="Proteomes" id="UP000011081">
    <property type="component" value="Unassembled WGS sequence"/>
</dbReference>
<evidence type="ECO:0000313" key="4">
    <source>
        <dbReference type="Proteomes" id="UP000011081"/>
    </source>
</evidence>
<organism evidence="3 4">
    <name type="scientific">Vavraia culicis (isolate floridensis)</name>
    <name type="common">Microsporidian parasite</name>
    <dbReference type="NCBI Taxonomy" id="948595"/>
    <lineage>
        <taxon>Eukaryota</taxon>
        <taxon>Fungi</taxon>
        <taxon>Fungi incertae sedis</taxon>
        <taxon>Microsporidia</taxon>
        <taxon>Pleistophoridae</taxon>
        <taxon>Vavraia</taxon>
    </lineage>
</organism>
<dbReference type="InterPro" id="IPR007194">
    <property type="entry name" value="TRAPP_component"/>
</dbReference>
<dbReference type="Gene3D" id="3.30.1380.20">
    <property type="entry name" value="Trafficking protein particle complex subunit 3"/>
    <property type="match status" value="1"/>
</dbReference>
<dbReference type="Pfam" id="PF04051">
    <property type="entry name" value="TRAPP"/>
    <property type="match status" value="1"/>
</dbReference>
<dbReference type="SUPFAM" id="SSF111126">
    <property type="entry name" value="Ligand-binding domain in the NO signalling and Golgi transport"/>
    <property type="match status" value="1"/>
</dbReference>
<dbReference type="OrthoDB" id="10254842at2759"/>
<dbReference type="AlphaFoldDB" id="L2GU53"/>
<dbReference type="RefSeq" id="XP_008074319.1">
    <property type="nucleotide sequence ID" value="XM_008076128.1"/>
</dbReference>
<evidence type="ECO:0000313" key="3">
    <source>
        <dbReference type="EMBL" id="ELA47201.1"/>
    </source>
</evidence>
<sequence>MSKVSANFVQFFSCGLIHHLLAQGSADIKTCYRDIGYKLAPKLLETYKIQQTNDLYMLLQNVKNLLSNLYSSKRTISMTSDREYYIITESDPLLSRSGVKNPNPNNLIAGLIEGCLDANLFDCDVLVSDGSDKSSPDQVYYLIKNRKNIKF</sequence>
<gene>
    <name evidence="3" type="ORF">VCUG_01301</name>
</gene>
<dbReference type="EMBL" id="GL877422">
    <property type="protein sequence ID" value="ELA47201.1"/>
    <property type="molecule type" value="Genomic_DNA"/>
</dbReference>
<dbReference type="GeneID" id="19879180"/>
<dbReference type="InterPro" id="IPR024096">
    <property type="entry name" value="NO_sig/Golgi_transp_ligand-bd"/>
</dbReference>
<accession>L2GU53</accession>
<dbReference type="HOGENOM" id="CLU_1732870_0_0_1"/>
<dbReference type="InParanoid" id="L2GU53"/>
<name>L2GU53_VAVCU</name>
<keyword evidence="4" id="KW-1185">Reference proteome</keyword>
<keyword evidence="2" id="KW-0732">Signal</keyword>
<comment type="similarity">
    <text evidence="1">Belongs to the TRAPP small subunits family. BET3 subfamily.</text>
</comment>
<evidence type="ECO:0000256" key="2">
    <source>
        <dbReference type="SAM" id="SignalP"/>
    </source>
</evidence>
<feature type="chain" id="PRO_5003960024" description="Trafficking protein particle complex subunit" evidence="2">
    <location>
        <begin position="23"/>
        <end position="151"/>
    </location>
</feature>
<protein>
    <recommendedName>
        <fullName evidence="5">Trafficking protein particle complex subunit</fullName>
    </recommendedName>
</protein>